<evidence type="ECO:0000313" key="1">
    <source>
        <dbReference type="EMBL" id="KAI5442031.1"/>
    </source>
</evidence>
<dbReference type="Proteomes" id="UP001058974">
    <property type="component" value="Chromosome 1"/>
</dbReference>
<accession>A0A9D4YLY4</accession>
<dbReference type="AlphaFoldDB" id="A0A9D4YLY4"/>
<sequence>MLPTVPHSELRFSSYGKNKNEAFFLRAVMLARRNGCELWRYKSVEKHFVLAQRRPNEPISPRARLASTGHKEEDVILEPYFETERANTVTMSGSFDPYFYLHLPIIHELGLLIPFTPFESDFLTTINVVPSQVMPNVEADLEKLENVELEEQLLQPAIIATAATTYVPFGRQIVPSKLTLEEDELVALHVGMTL</sequence>
<evidence type="ECO:0000313" key="2">
    <source>
        <dbReference type="Proteomes" id="UP001058974"/>
    </source>
</evidence>
<protein>
    <submittedName>
        <fullName evidence="1">Uncharacterized protein</fullName>
    </submittedName>
</protein>
<reference evidence="1 2" key="1">
    <citation type="journal article" date="2022" name="Nat. Genet.">
        <title>Improved pea reference genome and pan-genome highlight genomic features and evolutionary characteristics.</title>
        <authorList>
            <person name="Yang T."/>
            <person name="Liu R."/>
            <person name="Luo Y."/>
            <person name="Hu S."/>
            <person name="Wang D."/>
            <person name="Wang C."/>
            <person name="Pandey M.K."/>
            <person name="Ge S."/>
            <person name="Xu Q."/>
            <person name="Li N."/>
            <person name="Li G."/>
            <person name="Huang Y."/>
            <person name="Saxena R.K."/>
            <person name="Ji Y."/>
            <person name="Li M."/>
            <person name="Yan X."/>
            <person name="He Y."/>
            <person name="Liu Y."/>
            <person name="Wang X."/>
            <person name="Xiang C."/>
            <person name="Varshney R.K."/>
            <person name="Ding H."/>
            <person name="Gao S."/>
            <person name="Zong X."/>
        </authorList>
    </citation>
    <scope>NUCLEOTIDE SEQUENCE [LARGE SCALE GENOMIC DNA]</scope>
    <source>
        <strain evidence="1 2">cv. Zhongwan 6</strain>
    </source>
</reference>
<organism evidence="1 2">
    <name type="scientific">Pisum sativum</name>
    <name type="common">Garden pea</name>
    <name type="synonym">Lathyrus oleraceus</name>
    <dbReference type="NCBI Taxonomy" id="3888"/>
    <lineage>
        <taxon>Eukaryota</taxon>
        <taxon>Viridiplantae</taxon>
        <taxon>Streptophyta</taxon>
        <taxon>Embryophyta</taxon>
        <taxon>Tracheophyta</taxon>
        <taxon>Spermatophyta</taxon>
        <taxon>Magnoliopsida</taxon>
        <taxon>eudicotyledons</taxon>
        <taxon>Gunneridae</taxon>
        <taxon>Pentapetalae</taxon>
        <taxon>rosids</taxon>
        <taxon>fabids</taxon>
        <taxon>Fabales</taxon>
        <taxon>Fabaceae</taxon>
        <taxon>Papilionoideae</taxon>
        <taxon>50 kb inversion clade</taxon>
        <taxon>NPAAA clade</taxon>
        <taxon>Hologalegina</taxon>
        <taxon>IRL clade</taxon>
        <taxon>Fabeae</taxon>
        <taxon>Lathyrus</taxon>
    </lineage>
</organism>
<comment type="caution">
    <text evidence="1">The sequence shown here is derived from an EMBL/GenBank/DDBJ whole genome shotgun (WGS) entry which is preliminary data.</text>
</comment>
<name>A0A9D4YLY4_PEA</name>
<dbReference type="EMBL" id="JAMSHJ010000001">
    <property type="protein sequence ID" value="KAI5442031.1"/>
    <property type="molecule type" value="Genomic_DNA"/>
</dbReference>
<gene>
    <name evidence="1" type="ORF">KIW84_011192</name>
</gene>
<dbReference type="Gramene" id="Psat01G0119200-T1">
    <property type="protein sequence ID" value="KAI5442031.1"/>
    <property type="gene ID" value="KIW84_011192"/>
</dbReference>
<keyword evidence="2" id="KW-1185">Reference proteome</keyword>
<proteinExistence type="predicted"/>